<dbReference type="AlphaFoldDB" id="A0A0E3S3V4"/>
<evidence type="ECO:0000313" key="4">
    <source>
        <dbReference type="Proteomes" id="UP000033072"/>
    </source>
</evidence>
<dbReference type="Pfam" id="PF12392">
    <property type="entry name" value="DUF3656"/>
    <property type="match status" value="1"/>
</dbReference>
<evidence type="ECO:0000256" key="1">
    <source>
        <dbReference type="SAM" id="MobiDB-lite"/>
    </source>
</evidence>
<dbReference type="PANTHER" id="PTHR30217">
    <property type="entry name" value="PEPTIDASE U32 FAMILY"/>
    <property type="match status" value="1"/>
</dbReference>
<dbReference type="Pfam" id="PF01136">
    <property type="entry name" value="Peptidase_U32"/>
    <property type="match status" value="2"/>
</dbReference>
<dbReference type="InterPro" id="IPR051454">
    <property type="entry name" value="RNA/ubiquinone_mod_enzymes"/>
</dbReference>
<dbReference type="InterPro" id="IPR011060">
    <property type="entry name" value="RibuloseP-bd_barrel"/>
</dbReference>
<gene>
    <name evidence="3" type="ORF">MSLAZ_1640</name>
</gene>
<proteinExistence type="predicted"/>
<dbReference type="RefSeq" id="WP_048126087.1">
    <property type="nucleotide sequence ID" value="NZ_CP009515.1"/>
</dbReference>
<feature type="domain" description="Peptidase U32 collagenase" evidence="2">
    <location>
        <begin position="406"/>
        <end position="543"/>
    </location>
</feature>
<organism evidence="3 4">
    <name type="scientific">Methanosarcina lacustris Z-7289</name>
    <dbReference type="NCBI Taxonomy" id="1434111"/>
    <lineage>
        <taxon>Archaea</taxon>
        <taxon>Methanobacteriati</taxon>
        <taxon>Methanobacteriota</taxon>
        <taxon>Stenosarchaea group</taxon>
        <taxon>Methanomicrobia</taxon>
        <taxon>Methanosarcinales</taxon>
        <taxon>Methanosarcinaceae</taxon>
        <taxon>Methanosarcina</taxon>
    </lineage>
</organism>
<dbReference type="EMBL" id="CP009515">
    <property type="protein sequence ID" value="AKB74901.1"/>
    <property type="molecule type" value="Genomic_DNA"/>
</dbReference>
<feature type="region of interest" description="Disordered" evidence="1">
    <location>
        <begin position="570"/>
        <end position="602"/>
    </location>
</feature>
<dbReference type="GeneID" id="24806395"/>
<keyword evidence="4" id="KW-1185">Reference proteome</keyword>
<dbReference type="HOGENOM" id="CLU_011540_4_0_2"/>
<dbReference type="PATRIC" id="fig|1434111.4.peg.2139"/>
<evidence type="ECO:0000259" key="2">
    <source>
        <dbReference type="Pfam" id="PF12392"/>
    </source>
</evidence>
<reference evidence="3 4" key="1">
    <citation type="submission" date="2014-07" db="EMBL/GenBank/DDBJ databases">
        <title>Methanogenic archaea and the global carbon cycle.</title>
        <authorList>
            <person name="Henriksen J.R."/>
            <person name="Luke J."/>
            <person name="Reinhart S."/>
            <person name="Benedict M.N."/>
            <person name="Youngblut N.D."/>
            <person name="Metcalf M.E."/>
            <person name="Whitaker R.J."/>
            <person name="Metcalf W.W."/>
        </authorList>
    </citation>
    <scope>NUCLEOTIDE SEQUENCE [LARGE SCALE GENOMIC DNA]</scope>
    <source>
        <strain evidence="3 4">Z-7289</strain>
    </source>
</reference>
<dbReference type="SUPFAM" id="SSF51366">
    <property type="entry name" value="Ribulose-phoshate binding barrel"/>
    <property type="match status" value="1"/>
</dbReference>
<dbReference type="InterPro" id="IPR020988">
    <property type="entry name" value="Pept_U32_collagenase"/>
</dbReference>
<name>A0A0E3S3V4_9EURY</name>
<protein>
    <submittedName>
        <fullName evidence="3">Peptidase, U32 family large subunit (C1)</fullName>
    </submittedName>
</protein>
<dbReference type="KEGG" id="mls:MSLAZ_1640"/>
<feature type="compositionally biased region" description="Basic and acidic residues" evidence="1">
    <location>
        <begin position="448"/>
        <end position="471"/>
    </location>
</feature>
<feature type="region of interest" description="Disordered" evidence="1">
    <location>
        <begin position="448"/>
        <end position="473"/>
    </location>
</feature>
<evidence type="ECO:0000313" key="3">
    <source>
        <dbReference type="EMBL" id="AKB74901.1"/>
    </source>
</evidence>
<sequence>MSDKNFSCNPPEILSPVGDNDALLGAIKGGADAVYLGVGEFNARQGAKNFTIEDLEAAIDLAHSHGVRVYLALNIPLKQKELQHALEIVDRAYAAGIDAIILQDLGLLRLLKEIYPDLDLHASTQMTIHNKEGVEFAAGLGAKRVIVSRELTTTEVKDIVDHSKVGIEVFVHGALCYSYSGKCLFSSFLHDRSANRGACAQPCRRRYNFLVNGREIDERHIGGSYPISCAELSTLTGLEDIIKTGVVSLKIEGRMKKPEYVTASATAYKAAVEGICRVGENPTREELEAREAELAKLFYRGFTKGFILGEKGVSHPKYSSNYGAFLGKVLDLSRSKGNTKLTVRLEENIQVKDGISLFTRERMLGSAVTGIITITGEQVKSAKKGEKVGLEISSKTGRAVQRGDDLYLTTDTQLLDTLQKTKLEALPVSLKARARKGERFTVEIRAESGKSAEKYENKENKENEESSKTEEPAYAEFADDYIVQEAEKVPTTVEQIKKAMESLGDTPFEAASIEIEADENIFIPVGVLKNARRKAAEFLLEKTLKKNKKEQKHPDLANFNHLCTVESGAENKNEVSKNEVRKNEVSKNEVSKNEVSKNEVSKSRIRAKDTASKKLLLSVEVQGISYLLQAAESGADIVYIPVSRFEELMSPKNAEKLEDLKAERTELVFRVPRITHDSELAELKPLLEKIRDAGFSVACSSLGAAQLAKKLSIPFVAQKDFNIFNAFTASTFYQAGAYRATLSSELNLGEIKHVCETLQACGDSGQTEILVYGREVMLVTENDLLKPLVDQKIVLEESEVLLVDQSGSEFPVQRLGTRTLIYNSKVLDMLKYVQNMKGYGVDVLRLDLSFNTTAEIEEIVEAYKEALAGKEAKLKPISGIEYTTGHYFKGV</sequence>
<accession>A0A0E3S3V4</accession>
<dbReference type="OrthoDB" id="51464at2157"/>
<dbReference type="Proteomes" id="UP000033072">
    <property type="component" value="Chromosome"/>
</dbReference>
<dbReference type="InterPro" id="IPR001539">
    <property type="entry name" value="Peptidase_U32"/>
</dbReference>
<dbReference type="PANTHER" id="PTHR30217:SF10">
    <property type="entry name" value="23S RRNA 5-HYDROXYCYTIDINE C2501 SYNTHASE"/>
    <property type="match status" value="1"/>
</dbReference>